<gene>
    <name evidence="2" type="ORF">UABAM_01596</name>
</gene>
<evidence type="ECO:0000313" key="3">
    <source>
        <dbReference type="Proteomes" id="UP000326354"/>
    </source>
</evidence>
<name>A0A5S9IMF4_UABAM</name>
<keyword evidence="3" id="KW-1185">Reference proteome</keyword>
<evidence type="ECO:0000256" key="1">
    <source>
        <dbReference type="SAM" id="Phobius"/>
    </source>
</evidence>
<dbReference type="RefSeq" id="WP_173013196.1">
    <property type="nucleotide sequence ID" value="NZ_AP019860.1"/>
</dbReference>
<keyword evidence="1" id="KW-1133">Transmembrane helix</keyword>
<dbReference type="Proteomes" id="UP000326354">
    <property type="component" value="Chromosome"/>
</dbReference>
<organism evidence="2 3">
    <name type="scientific">Uabimicrobium amorphum</name>
    <dbReference type="NCBI Taxonomy" id="2596890"/>
    <lineage>
        <taxon>Bacteria</taxon>
        <taxon>Pseudomonadati</taxon>
        <taxon>Planctomycetota</taxon>
        <taxon>Candidatus Uabimicrobiia</taxon>
        <taxon>Candidatus Uabimicrobiales</taxon>
        <taxon>Candidatus Uabimicrobiaceae</taxon>
        <taxon>Candidatus Uabimicrobium</taxon>
    </lineage>
</organism>
<dbReference type="Pfam" id="PF14023">
    <property type="entry name" value="Bestrophin-like"/>
    <property type="match status" value="1"/>
</dbReference>
<accession>A0A5S9IMF4</accession>
<evidence type="ECO:0008006" key="4">
    <source>
        <dbReference type="Google" id="ProtNLM"/>
    </source>
</evidence>
<feature type="transmembrane region" description="Helical" evidence="1">
    <location>
        <begin position="207"/>
        <end position="227"/>
    </location>
</feature>
<reference evidence="2 3" key="1">
    <citation type="submission" date="2019-08" db="EMBL/GenBank/DDBJ databases">
        <title>Complete genome sequence of Candidatus Uab amorphum.</title>
        <authorList>
            <person name="Shiratori T."/>
            <person name="Suzuki S."/>
            <person name="Kakizawa Y."/>
            <person name="Ishida K."/>
        </authorList>
    </citation>
    <scope>NUCLEOTIDE SEQUENCE [LARGE SCALE GENOMIC DNA]</scope>
    <source>
        <strain evidence="2 3">SRT547</strain>
    </source>
</reference>
<keyword evidence="1" id="KW-0812">Transmembrane</keyword>
<protein>
    <recommendedName>
        <fullName evidence="4">DUF4239 domain-containing protein</fullName>
    </recommendedName>
</protein>
<dbReference type="KEGG" id="uam:UABAM_01596"/>
<sequence>MFMYIRAALITLAAIGGSYYIHSYPHELLPVSKASDTGGFEIFFSILGTIYAVMSGFVMLVVLDNYTKIKDHLAEEVNSLQDLRDFLLYVDNQEEAVQNVKDKLKIYVDSLVNNEWASMMKRQKVHVDTSDEIYDLMTSIHKISIGNESDHLALSKLIEVVGRVTTLRTERLTACSEALPRSLLHVMLLLSWAVIIVFMLVPVGSFSMIVALNGFVAFVVTMIYGMIQDLNNPFKGSWRLKADLFVDLQKNLHRGDDGKI</sequence>
<proteinExistence type="predicted"/>
<feature type="transmembrane region" description="Helical" evidence="1">
    <location>
        <begin position="183"/>
        <end position="201"/>
    </location>
</feature>
<dbReference type="InterPro" id="IPR025333">
    <property type="entry name" value="DUF4239"/>
</dbReference>
<evidence type="ECO:0000313" key="2">
    <source>
        <dbReference type="EMBL" id="BBM83245.1"/>
    </source>
</evidence>
<dbReference type="EMBL" id="AP019860">
    <property type="protein sequence ID" value="BBM83245.1"/>
    <property type="molecule type" value="Genomic_DNA"/>
</dbReference>
<dbReference type="AlphaFoldDB" id="A0A5S9IMF4"/>
<keyword evidence="1" id="KW-0472">Membrane</keyword>
<feature type="transmembrane region" description="Helical" evidence="1">
    <location>
        <begin position="42"/>
        <end position="63"/>
    </location>
</feature>